<protein>
    <submittedName>
        <fullName evidence="1">Uncharacterized protein</fullName>
    </submittedName>
</protein>
<keyword evidence="2" id="KW-1185">Reference proteome</keyword>
<dbReference type="AlphaFoldDB" id="A0AAW1CTK2"/>
<dbReference type="Proteomes" id="UP001461498">
    <property type="component" value="Unassembled WGS sequence"/>
</dbReference>
<gene>
    <name evidence="1" type="ORF">O3M35_012432</name>
</gene>
<sequence length="92" mass="11046">MCLNGRHEVHTSMVEWVKQQEIKKRTKREGIGLWDDISTTSPSNSPFPDPLYAQQWYLENGKRFKWESFGKPMVHNCSFMYPDEIYLRFRCI</sequence>
<proteinExistence type="predicted"/>
<comment type="caution">
    <text evidence="1">The sequence shown here is derived from an EMBL/GenBank/DDBJ whole genome shotgun (WGS) entry which is preliminary data.</text>
</comment>
<accession>A0AAW1CTK2</accession>
<evidence type="ECO:0000313" key="2">
    <source>
        <dbReference type="Proteomes" id="UP001461498"/>
    </source>
</evidence>
<dbReference type="EMBL" id="JAPXFL010000009">
    <property type="protein sequence ID" value="KAK9501761.1"/>
    <property type="molecule type" value="Genomic_DNA"/>
</dbReference>
<reference evidence="1 2" key="1">
    <citation type="submission" date="2022-12" db="EMBL/GenBank/DDBJ databases">
        <title>Chromosome-level genome assembly of true bugs.</title>
        <authorList>
            <person name="Ma L."/>
            <person name="Li H."/>
        </authorList>
    </citation>
    <scope>NUCLEOTIDE SEQUENCE [LARGE SCALE GENOMIC DNA]</scope>
    <source>
        <strain evidence="1">Lab_2022b</strain>
    </source>
</reference>
<name>A0AAW1CTK2_9HEMI</name>
<evidence type="ECO:0000313" key="1">
    <source>
        <dbReference type="EMBL" id="KAK9501761.1"/>
    </source>
</evidence>
<organism evidence="1 2">
    <name type="scientific">Rhynocoris fuscipes</name>
    <dbReference type="NCBI Taxonomy" id="488301"/>
    <lineage>
        <taxon>Eukaryota</taxon>
        <taxon>Metazoa</taxon>
        <taxon>Ecdysozoa</taxon>
        <taxon>Arthropoda</taxon>
        <taxon>Hexapoda</taxon>
        <taxon>Insecta</taxon>
        <taxon>Pterygota</taxon>
        <taxon>Neoptera</taxon>
        <taxon>Paraneoptera</taxon>
        <taxon>Hemiptera</taxon>
        <taxon>Heteroptera</taxon>
        <taxon>Panheteroptera</taxon>
        <taxon>Cimicomorpha</taxon>
        <taxon>Reduviidae</taxon>
        <taxon>Harpactorinae</taxon>
        <taxon>Harpactorini</taxon>
        <taxon>Rhynocoris</taxon>
    </lineage>
</organism>